<dbReference type="EMBL" id="GL732547">
    <property type="protein sequence ID" value="EFX80566.1"/>
    <property type="molecule type" value="Genomic_DNA"/>
</dbReference>
<organism evidence="4 5">
    <name type="scientific">Daphnia pulex</name>
    <name type="common">Water flea</name>
    <dbReference type="NCBI Taxonomy" id="6669"/>
    <lineage>
        <taxon>Eukaryota</taxon>
        <taxon>Metazoa</taxon>
        <taxon>Ecdysozoa</taxon>
        <taxon>Arthropoda</taxon>
        <taxon>Crustacea</taxon>
        <taxon>Branchiopoda</taxon>
        <taxon>Diplostraca</taxon>
        <taxon>Cladocera</taxon>
        <taxon>Anomopoda</taxon>
        <taxon>Daphniidae</taxon>
        <taxon>Daphnia</taxon>
    </lineage>
</organism>
<dbReference type="KEGG" id="dpx:DAPPUDRAFT_304087"/>
<evidence type="ECO:0000313" key="5">
    <source>
        <dbReference type="Proteomes" id="UP000000305"/>
    </source>
</evidence>
<sequence>MSYSKRATFTCAAAVSVLMVLVLAPIHLIQGFPNGAPPTACASMTPGHGVGAQTSASPFMTELLDGETVVMDGSVRVELRPQLNGVNRFKGFLVMAFDKSDESKPIGSFKQPVDGKLIDCSGGQMNAVTHTNNLEKKSVALEWVPPQNFMGQVVFRTTYVENKATFWVKTESKAVAFVLEIPAATTTTTTTTTTTEAPTSTTTTTTTAPMSTSTMPAPTQSHHDHDHDQKMTTMAPVKPTAESSSPSSSISAGLIAVSLLTFLMR</sequence>
<evidence type="ECO:0000256" key="1">
    <source>
        <dbReference type="SAM" id="MobiDB-lite"/>
    </source>
</evidence>
<evidence type="ECO:0000256" key="2">
    <source>
        <dbReference type="SAM" id="SignalP"/>
    </source>
</evidence>
<feature type="signal peptide" evidence="2">
    <location>
        <begin position="1"/>
        <end position="31"/>
    </location>
</feature>
<accession>E9GJ04</accession>
<feature type="region of interest" description="Disordered" evidence="1">
    <location>
        <begin position="188"/>
        <end position="229"/>
    </location>
</feature>
<evidence type="ECO:0000313" key="4">
    <source>
        <dbReference type="EMBL" id="EFX80566.1"/>
    </source>
</evidence>
<keyword evidence="5" id="KW-1185">Reference proteome</keyword>
<keyword evidence="2" id="KW-0732">Signal</keyword>
<feature type="compositionally biased region" description="Low complexity" evidence="1">
    <location>
        <begin position="188"/>
        <end position="219"/>
    </location>
</feature>
<dbReference type="OrthoDB" id="6418377at2759"/>
<feature type="chain" id="PRO_5003241266" description="Reelin domain-containing protein" evidence="2">
    <location>
        <begin position="32"/>
        <end position="265"/>
    </location>
</feature>
<dbReference type="OMA" id="ANTIQAC"/>
<dbReference type="PANTHER" id="PTHR45828">
    <property type="entry name" value="CYTOCHROME B561/FERRIC REDUCTASE TRANSMEMBRANE"/>
    <property type="match status" value="1"/>
</dbReference>
<dbReference type="Proteomes" id="UP000000305">
    <property type="component" value="Unassembled WGS sequence"/>
</dbReference>
<dbReference type="InParanoid" id="E9GJ04"/>
<dbReference type="Gene3D" id="2.60.40.4060">
    <property type="entry name" value="Reeler domain"/>
    <property type="match status" value="1"/>
</dbReference>
<dbReference type="GO" id="GO:0016020">
    <property type="term" value="C:membrane"/>
    <property type="evidence" value="ECO:0000318"/>
    <property type="project" value="GO_Central"/>
</dbReference>
<name>E9GJ04_DAPPU</name>
<gene>
    <name evidence="4" type="ORF">DAPPUDRAFT_304087</name>
</gene>
<protein>
    <recommendedName>
        <fullName evidence="3">Reelin domain-containing protein</fullName>
    </recommendedName>
</protein>
<dbReference type="PhylomeDB" id="E9GJ04"/>
<dbReference type="eggNOG" id="KOG4293">
    <property type="taxonomic scope" value="Eukaryota"/>
</dbReference>
<dbReference type="HOGENOM" id="CLU_091827_0_0_1"/>
<proteinExistence type="predicted"/>
<dbReference type="InterPro" id="IPR042307">
    <property type="entry name" value="Reeler_sf"/>
</dbReference>
<evidence type="ECO:0000259" key="3">
    <source>
        <dbReference type="PROSITE" id="PS51019"/>
    </source>
</evidence>
<dbReference type="PROSITE" id="PS51019">
    <property type="entry name" value="REELIN"/>
    <property type="match status" value="1"/>
</dbReference>
<reference evidence="4 5" key="1">
    <citation type="journal article" date="2011" name="Science">
        <title>The ecoresponsive genome of Daphnia pulex.</title>
        <authorList>
            <person name="Colbourne J.K."/>
            <person name="Pfrender M.E."/>
            <person name="Gilbert D."/>
            <person name="Thomas W.K."/>
            <person name="Tucker A."/>
            <person name="Oakley T.H."/>
            <person name="Tokishita S."/>
            <person name="Aerts A."/>
            <person name="Arnold G.J."/>
            <person name="Basu M.K."/>
            <person name="Bauer D.J."/>
            <person name="Caceres C.E."/>
            <person name="Carmel L."/>
            <person name="Casola C."/>
            <person name="Choi J.H."/>
            <person name="Detter J.C."/>
            <person name="Dong Q."/>
            <person name="Dusheyko S."/>
            <person name="Eads B.D."/>
            <person name="Frohlich T."/>
            <person name="Geiler-Samerotte K.A."/>
            <person name="Gerlach D."/>
            <person name="Hatcher P."/>
            <person name="Jogdeo S."/>
            <person name="Krijgsveld J."/>
            <person name="Kriventseva E.V."/>
            <person name="Kultz D."/>
            <person name="Laforsch C."/>
            <person name="Lindquist E."/>
            <person name="Lopez J."/>
            <person name="Manak J.R."/>
            <person name="Muller J."/>
            <person name="Pangilinan J."/>
            <person name="Patwardhan R.P."/>
            <person name="Pitluck S."/>
            <person name="Pritham E.J."/>
            <person name="Rechtsteiner A."/>
            <person name="Rho M."/>
            <person name="Rogozin I.B."/>
            <person name="Sakarya O."/>
            <person name="Salamov A."/>
            <person name="Schaack S."/>
            <person name="Shapiro H."/>
            <person name="Shiga Y."/>
            <person name="Skalitzky C."/>
            <person name="Smith Z."/>
            <person name="Souvorov A."/>
            <person name="Sung W."/>
            <person name="Tang Z."/>
            <person name="Tsuchiya D."/>
            <person name="Tu H."/>
            <person name="Vos H."/>
            <person name="Wang M."/>
            <person name="Wolf Y.I."/>
            <person name="Yamagata H."/>
            <person name="Yamada T."/>
            <person name="Ye Y."/>
            <person name="Shaw J.R."/>
            <person name="Andrews J."/>
            <person name="Crease T.J."/>
            <person name="Tang H."/>
            <person name="Lucas S.M."/>
            <person name="Robertson H.M."/>
            <person name="Bork P."/>
            <person name="Koonin E.V."/>
            <person name="Zdobnov E.M."/>
            <person name="Grigoriev I.V."/>
            <person name="Lynch M."/>
            <person name="Boore J.L."/>
        </authorList>
    </citation>
    <scope>NUCLEOTIDE SEQUENCE [LARGE SCALE GENOMIC DNA]</scope>
</reference>
<feature type="domain" description="Reelin" evidence="3">
    <location>
        <begin position="26"/>
        <end position="190"/>
    </location>
</feature>
<dbReference type="AlphaFoldDB" id="E9GJ04"/>
<dbReference type="InterPro" id="IPR051237">
    <property type="entry name" value="Ferric-chelate_Red/DefProt"/>
</dbReference>
<dbReference type="InterPro" id="IPR002861">
    <property type="entry name" value="Reeler_dom"/>
</dbReference>
<dbReference type="PANTHER" id="PTHR45828:SF36">
    <property type="entry name" value="REELIN DOMAIN-CONTAINING PROTEIN"/>
    <property type="match status" value="1"/>
</dbReference>
<dbReference type="CDD" id="cd08544">
    <property type="entry name" value="Reeler"/>
    <property type="match status" value="1"/>
</dbReference>
<dbReference type="Pfam" id="PF02014">
    <property type="entry name" value="Reeler"/>
    <property type="match status" value="1"/>
</dbReference>